<reference evidence="1 2" key="1">
    <citation type="submission" date="2018-11" db="EMBL/GenBank/DDBJ databases">
        <title>Rhodococcus spongicola sp. nov. and Rhodococcus xishaensis sp. nov. from marine sponges.</title>
        <authorList>
            <person name="Li L."/>
            <person name="Lin H.W."/>
        </authorList>
    </citation>
    <scope>NUCLEOTIDE SEQUENCE [LARGE SCALE GENOMIC DNA]</scope>
    <source>
        <strain evidence="1 2">LHW51113</strain>
    </source>
</reference>
<proteinExistence type="predicted"/>
<sequence>MSALLPLVEIDDIEAISGETYSVAETDQIQRFIGIAQAKLRNKVPRLDERVDSQELSKELVVGTAAFAVIRALDTFRTGIRVRRQQYPEVSTDYEAAASPSLVYFTDDEIDELIDRTDVASSDAFTIRIG</sequence>
<protein>
    <submittedName>
        <fullName evidence="1">Uncharacterized protein</fullName>
    </submittedName>
</protein>
<name>A0A3S3BJS8_9NOCA</name>
<dbReference type="RefSeq" id="WP_127953618.1">
    <property type="nucleotide sequence ID" value="NZ_RKLO01000003.1"/>
</dbReference>
<gene>
    <name evidence="1" type="ORF">EGT50_09905</name>
</gene>
<comment type="caution">
    <text evidence="1">The sequence shown here is derived from an EMBL/GenBank/DDBJ whole genome shotgun (WGS) entry which is preliminary data.</text>
</comment>
<dbReference type="EMBL" id="RKLO01000003">
    <property type="protein sequence ID" value="RVW03014.1"/>
    <property type="molecule type" value="Genomic_DNA"/>
</dbReference>
<dbReference type="OrthoDB" id="4472263at2"/>
<organism evidence="1 2">
    <name type="scientific">Rhodococcus xishaensis</name>
    <dbReference type="NCBI Taxonomy" id="2487364"/>
    <lineage>
        <taxon>Bacteria</taxon>
        <taxon>Bacillati</taxon>
        <taxon>Actinomycetota</taxon>
        <taxon>Actinomycetes</taxon>
        <taxon>Mycobacteriales</taxon>
        <taxon>Nocardiaceae</taxon>
        <taxon>Rhodococcus</taxon>
    </lineage>
</organism>
<keyword evidence="2" id="KW-1185">Reference proteome</keyword>
<accession>A0A3S3BJS8</accession>
<dbReference type="Proteomes" id="UP000283479">
    <property type="component" value="Unassembled WGS sequence"/>
</dbReference>
<dbReference type="AlphaFoldDB" id="A0A3S3BJS8"/>
<evidence type="ECO:0000313" key="1">
    <source>
        <dbReference type="EMBL" id="RVW03014.1"/>
    </source>
</evidence>
<evidence type="ECO:0000313" key="2">
    <source>
        <dbReference type="Proteomes" id="UP000283479"/>
    </source>
</evidence>